<sequence length="312" mass="33992">MIGYVVRRLAQAVVVLFFVSIVVFGLLHALPGGLVRAQLGPRATTYEVHELTVQEGLNKPIVVQYGIWAWHALQGNLGFSYKLDESVGSLLARYLPRTLLLVGTSMVLAIIIAIPMGLWQAYRRNRPDDHALSALMLTFYSMPSFLIGVVLIVVLNMWLGVLPSTASSFGTGLGTDAKVLVLPVLALALGNVSYFSRFMRSSAVDNLLADHVRTAQAKGASPRRVLFRHVLRNSLTSTVTMIGLTLPYVISGSLIIEALFNFPGMGLLFWDAAQQRDYPVLLGVVLVVTVATVVGNLLADLGYAALDPRIRY</sequence>
<feature type="domain" description="ABC transmembrane type-1" evidence="8">
    <location>
        <begin position="95"/>
        <end position="299"/>
    </location>
</feature>
<dbReference type="PROSITE" id="PS50928">
    <property type="entry name" value="ABC_TM1"/>
    <property type="match status" value="1"/>
</dbReference>
<comment type="subcellular location">
    <subcellularLocation>
        <location evidence="1 7">Cell membrane</location>
        <topology evidence="1 7">Multi-pass membrane protein</topology>
    </subcellularLocation>
</comment>
<dbReference type="CDD" id="cd06261">
    <property type="entry name" value="TM_PBP2"/>
    <property type="match status" value="1"/>
</dbReference>
<dbReference type="SUPFAM" id="SSF161098">
    <property type="entry name" value="MetI-like"/>
    <property type="match status" value="1"/>
</dbReference>
<accession>A0ABV6C310</accession>
<keyword evidence="4 7" id="KW-0812">Transmembrane</keyword>
<reference evidence="9 10" key="1">
    <citation type="submission" date="2024-09" db="EMBL/GenBank/DDBJ databases">
        <authorList>
            <person name="Sun Q."/>
            <person name="Mori K."/>
        </authorList>
    </citation>
    <scope>NUCLEOTIDE SEQUENCE [LARGE SCALE GENOMIC DNA]</scope>
    <source>
        <strain evidence="9 10">JCM 15389</strain>
    </source>
</reference>
<feature type="transmembrane region" description="Helical" evidence="7">
    <location>
        <begin position="238"/>
        <end position="260"/>
    </location>
</feature>
<dbReference type="InterPro" id="IPR045621">
    <property type="entry name" value="BPD_transp_1_N"/>
</dbReference>
<feature type="transmembrane region" description="Helical" evidence="7">
    <location>
        <begin position="99"/>
        <end position="119"/>
    </location>
</feature>
<dbReference type="PANTHER" id="PTHR43163:SF3">
    <property type="entry name" value="PEPTIDE ABC TRANSPORTER PERMEASE PROTEIN"/>
    <property type="match status" value="1"/>
</dbReference>
<feature type="transmembrane region" description="Helical" evidence="7">
    <location>
        <begin position="131"/>
        <end position="159"/>
    </location>
</feature>
<organism evidence="9 10">
    <name type="scientific">Aciditerrimonas ferrireducens</name>
    <dbReference type="NCBI Taxonomy" id="667306"/>
    <lineage>
        <taxon>Bacteria</taxon>
        <taxon>Bacillati</taxon>
        <taxon>Actinomycetota</taxon>
        <taxon>Acidimicrobiia</taxon>
        <taxon>Acidimicrobiales</taxon>
        <taxon>Acidimicrobiaceae</taxon>
        <taxon>Aciditerrimonas</taxon>
    </lineage>
</organism>
<dbReference type="InterPro" id="IPR035906">
    <property type="entry name" value="MetI-like_sf"/>
</dbReference>
<feature type="transmembrane region" description="Helical" evidence="7">
    <location>
        <begin position="280"/>
        <end position="306"/>
    </location>
</feature>
<dbReference type="Pfam" id="PF19300">
    <property type="entry name" value="BPD_transp_1_N"/>
    <property type="match status" value="1"/>
</dbReference>
<keyword evidence="10" id="KW-1185">Reference proteome</keyword>
<evidence type="ECO:0000256" key="2">
    <source>
        <dbReference type="ARBA" id="ARBA00022448"/>
    </source>
</evidence>
<dbReference type="Gene3D" id="1.10.3720.10">
    <property type="entry name" value="MetI-like"/>
    <property type="match status" value="1"/>
</dbReference>
<dbReference type="PANTHER" id="PTHR43163">
    <property type="entry name" value="DIPEPTIDE TRANSPORT SYSTEM PERMEASE PROTEIN DPPB-RELATED"/>
    <property type="match status" value="1"/>
</dbReference>
<evidence type="ECO:0000256" key="5">
    <source>
        <dbReference type="ARBA" id="ARBA00022989"/>
    </source>
</evidence>
<dbReference type="Proteomes" id="UP001589788">
    <property type="component" value="Unassembled WGS sequence"/>
</dbReference>
<evidence type="ECO:0000256" key="6">
    <source>
        <dbReference type="ARBA" id="ARBA00023136"/>
    </source>
</evidence>
<evidence type="ECO:0000256" key="4">
    <source>
        <dbReference type="ARBA" id="ARBA00022692"/>
    </source>
</evidence>
<keyword evidence="5 7" id="KW-1133">Transmembrane helix</keyword>
<keyword evidence="3" id="KW-1003">Cell membrane</keyword>
<gene>
    <name evidence="9" type="ORF">ACFFRE_00580</name>
</gene>
<name>A0ABV6C310_9ACTN</name>
<evidence type="ECO:0000313" key="9">
    <source>
        <dbReference type="EMBL" id="MFC0080652.1"/>
    </source>
</evidence>
<comment type="similarity">
    <text evidence="7">Belongs to the binding-protein-dependent transport system permease family.</text>
</comment>
<proteinExistence type="inferred from homology"/>
<feature type="transmembrane region" description="Helical" evidence="7">
    <location>
        <begin position="179"/>
        <end position="196"/>
    </location>
</feature>
<evidence type="ECO:0000256" key="3">
    <source>
        <dbReference type="ARBA" id="ARBA00022475"/>
    </source>
</evidence>
<dbReference type="RefSeq" id="WP_248106513.1">
    <property type="nucleotide sequence ID" value="NZ_JAKHEX010000005.1"/>
</dbReference>
<comment type="caution">
    <text evidence="9">The sequence shown here is derived from an EMBL/GenBank/DDBJ whole genome shotgun (WGS) entry which is preliminary data.</text>
</comment>
<evidence type="ECO:0000256" key="7">
    <source>
        <dbReference type="RuleBase" id="RU363032"/>
    </source>
</evidence>
<dbReference type="InterPro" id="IPR000515">
    <property type="entry name" value="MetI-like"/>
</dbReference>
<evidence type="ECO:0000259" key="8">
    <source>
        <dbReference type="PROSITE" id="PS50928"/>
    </source>
</evidence>
<keyword evidence="6 7" id="KW-0472">Membrane</keyword>
<dbReference type="Pfam" id="PF00528">
    <property type="entry name" value="BPD_transp_1"/>
    <property type="match status" value="1"/>
</dbReference>
<keyword evidence="2 7" id="KW-0813">Transport</keyword>
<dbReference type="EMBL" id="JBHLYQ010000002">
    <property type="protein sequence ID" value="MFC0080652.1"/>
    <property type="molecule type" value="Genomic_DNA"/>
</dbReference>
<evidence type="ECO:0000256" key="1">
    <source>
        <dbReference type="ARBA" id="ARBA00004651"/>
    </source>
</evidence>
<protein>
    <submittedName>
        <fullName evidence="9">ABC transporter permease</fullName>
    </submittedName>
</protein>
<feature type="transmembrane region" description="Helical" evidence="7">
    <location>
        <begin position="12"/>
        <end position="30"/>
    </location>
</feature>
<evidence type="ECO:0000313" key="10">
    <source>
        <dbReference type="Proteomes" id="UP001589788"/>
    </source>
</evidence>